<keyword evidence="5" id="KW-0012">Acyltransferase</keyword>
<name>A0A6J8DZZ7_MYTCO</name>
<feature type="compositionally biased region" description="Low complexity" evidence="3">
    <location>
        <begin position="130"/>
        <end position="151"/>
    </location>
</feature>
<evidence type="ECO:0000313" key="5">
    <source>
        <dbReference type="EMBL" id="CAC5412350.1"/>
    </source>
</evidence>
<dbReference type="EMBL" id="CACVKT020007994">
    <property type="protein sequence ID" value="CAC5412350.1"/>
    <property type="molecule type" value="Genomic_DNA"/>
</dbReference>
<feature type="region of interest" description="Disordered" evidence="3">
    <location>
        <begin position="494"/>
        <end position="519"/>
    </location>
</feature>
<dbReference type="InterPro" id="IPR051053">
    <property type="entry name" value="ECH/Chromodomain_protein"/>
</dbReference>
<evidence type="ECO:0000313" key="6">
    <source>
        <dbReference type="Proteomes" id="UP000507470"/>
    </source>
</evidence>
<dbReference type="EC" id="2.3.1.48" evidence="5"/>
<keyword evidence="5" id="KW-0808">Transferase</keyword>
<dbReference type="Gene3D" id="2.40.50.40">
    <property type="match status" value="1"/>
</dbReference>
<dbReference type="GO" id="GO:0061733">
    <property type="term" value="F:protein-lysine-acetyltransferase activity"/>
    <property type="evidence" value="ECO:0007669"/>
    <property type="project" value="UniProtKB-EC"/>
</dbReference>
<keyword evidence="2" id="KW-0539">Nucleus</keyword>
<evidence type="ECO:0000259" key="4">
    <source>
        <dbReference type="PROSITE" id="PS50013"/>
    </source>
</evidence>
<comment type="subcellular location">
    <subcellularLocation>
        <location evidence="1">Nucleus</location>
    </subcellularLocation>
</comment>
<evidence type="ECO:0000256" key="3">
    <source>
        <dbReference type="SAM" id="MobiDB-lite"/>
    </source>
</evidence>
<organism evidence="5 6">
    <name type="scientific">Mytilus coruscus</name>
    <name type="common">Sea mussel</name>
    <dbReference type="NCBI Taxonomy" id="42192"/>
    <lineage>
        <taxon>Eukaryota</taxon>
        <taxon>Metazoa</taxon>
        <taxon>Spiralia</taxon>
        <taxon>Lophotrochozoa</taxon>
        <taxon>Mollusca</taxon>
        <taxon>Bivalvia</taxon>
        <taxon>Autobranchia</taxon>
        <taxon>Pteriomorphia</taxon>
        <taxon>Mytilida</taxon>
        <taxon>Mytiloidea</taxon>
        <taxon>Mytilidae</taxon>
        <taxon>Mytilinae</taxon>
        <taxon>Mytilus</taxon>
    </lineage>
</organism>
<feature type="region of interest" description="Disordered" evidence="3">
    <location>
        <begin position="413"/>
        <end position="455"/>
    </location>
</feature>
<feature type="compositionally biased region" description="Basic and acidic residues" evidence="3">
    <location>
        <begin position="499"/>
        <end position="519"/>
    </location>
</feature>
<dbReference type="CDD" id="cd00024">
    <property type="entry name" value="CD_CSD"/>
    <property type="match status" value="1"/>
</dbReference>
<evidence type="ECO:0000256" key="2">
    <source>
        <dbReference type="ARBA" id="ARBA00023242"/>
    </source>
</evidence>
<dbReference type="SMART" id="SM00298">
    <property type="entry name" value="CHROMO"/>
    <property type="match status" value="1"/>
</dbReference>
<feature type="domain" description="Chromo" evidence="4">
    <location>
        <begin position="16"/>
        <end position="75"/>
    </location>
</feature>
<feature type="region of interest" description="Disordered" evidence="3">
    <location>
        <begin position="249"/>
        <end position="310"/>
    </location>
</feature>
<feature type="region of interest" description="Disordered" evidence="3">
    <location>
        <begin position="130"/>
        <end position="179"/>
    </location>
</feature>
<sequence length="892" mass="101117">MRHLSTINPMAENEVYEVENILEQREVDGQLQFFVKWKNFNEDWNTWEPVDNLLDCFNLILEFQEKQHDNTKKDVEKSKLARKEALKIVKKAKRLNSGSDNIKKALLKHAAIVNNEDVSLNLSVDTSVLTSTPCKKSPKSPKSPTQSPKSSPKSRKLGEGVATPINMTKRTPKKPSKLEEYFDPSKMFIKSSSKILSNGVQSSKVNTPSVLRTLLTTSLPVSAKQSKINNTCMQASVKLKKCTMSSVTLNSSKNSDALQKDAESDKITQNKSDSSQNSTKIKRKYKKRSDQEILGGNKKNTSKLGNKAKSTSLKINLKKSLGVKTLKTSDKNLKMKKTGNLLVVKMKPAIKKEKKSQLSASNQSECSEADTKAITLQDMNNSSVQEKSHTKTSQGEKKIVKKKIISMKIKKEKFDNKGKKKGEKKIITKDQTDGKKIKKQKTNEGKKVKVKKKNNEDGKKEIKVKGVKRKLEDCIEIIDTESDDDVEVKFSLSPKSKKAKTDNSPKRPENEKKIDGPSKIEKELAKKTLQVKVRPMETSSSNIKKMRLIDAVKPHPGVSKSAIVRPVSPTPVFTSVKPIMSATHTRPMVAMDTLCADVPAGYHYVPAMIPISPSSMSYKMLLDSLPFQFHTKKSNKKREDEMVREDDVERRMSVRQSECAYRYKEIVVKKCNRYTQIWLNTHSKLKNCLNPQANELLIGGRKITAIEACQLGLVSQVFWPTSIMQEVIPRIENMALQSGKALETTKLLIRSHQRTKIELTNESEYKSTFTNCNTIKICMEVTYCINIYLKYHHFNYLNLSMGNCAKACGKYILGKRHSISPHYNKEKHVTNLLFQPVGSDIDDQNIHHRKRKRKKKHKQKDKAEDSLVMVTMKPTCQFLTDNTIIEDPDHEN</sequence>
<proteinExistence type="predicted"/>
<dbReference type="Gene3D" id="3.90.226.10">
    <property type="entry name" value="2-enoyl-CoA Hydratase, Chain A, domain 1"/>
    <property type="match status" value="1"/>
</dbReference>
<dbReference type="PANTHER" id="PTHR43684:SF11">
    <property type="entry name" value="CHROMO DOMAIN-CONTAINING PROTEIN"/>
    <property type="match status" value="1"/>
</dbReference>
<reference evidence="5 6" key="1">
    <citation type="submission" date="2020-06" db="EMBL/GenBank/DDBJ databases">
        <authorList>
            <person name="Li R."/>
            <person name="Bekaert M."/>
        </authorList>
    </citation>
    <scope>NUCLEOTIDE SEQUENCE [LARGE SCALE GENOMIC DNA]</scope>
    <source>
        <strain evidence="6">wild</strain>
    </source>
</reference>
<dbReference type="Proteomes" id="UP000507470">
    <property type="component" value="Unassembled WGS sequence"/>
</dbReference>
<feature type="region of interest" description="Disordered" evidence="3">
    <location>
        <begin position="377"/>
        <end position="397"/>
    </location>
</feature>
<dbReference type="AlphaFoldDB" id="A0A6J8DZZ7"/>
<feature type="compositionally biased region" description="Basic and acidic residues" evidence="3">
    <location>
        <begin position="424"/>
        <end position="455"/>
    </location>
</feature>
<dbReference type="Pfam" id="PF00385">
    <property type="entry name" value="Chromo"/>
    <property type="match status" value="1"/>
</dbReference>
<dbReference type="GO" id="GO:0005634">
    <property type="term" value="C:nucleus"/>
    <property type="evidence" value="ECO:0007669"/>
    <property type="project" value="UniProtKB-SubCell"/>
</dbReference>
<feature type="compositionally biased region" description="Polar residues" evidence="3">
    <location>
        <begin position="269"/>
        <end position="279"/>
    </location>
</feature>
<dbReference type="SUPFAM" id="SSF52096">
    <property type="entry name" value="ClpP/crotonase"/>
    <property type="match status" value="1"/>
</dbReference>
<dbReference type="InterPro" id="IPR029045">
    <property type="entry name" value="ClpP/crotonase-like_dom_sf"/>
</dbReference>
<dbReference type="OrthoDB" id="409763at2759"/>
<accession>A0A6J8DZZ7</accession>
<dbReference type="InterPro" id="IPR023780">
    <property type="entry name" value="Chromo_domain"/>
</dbReference>
<dbReference type="InterPro" id="IPR023779">
    <property type="entry name" value="Chromodomain_CS"/>
</dbReference>
<feature type="compositionally biased region" description="Basic and acidic residues" evidence="3">
    <location>
        <begin position="258"/>
        <end position="268"/>
    </location>
</feature>
<dbReference type="InterPro" id="IPR000953">
    <property type="entry name" value="Chromo/chromo_shadow_dom"/>
</dbReference>
<gene>
    <name evidence="5" type="ORF">MCOR_45338</name>
</gene>
<feature type="compositionally biased region" description="Basic and acidic residues" evidence="3">
    <location>
        <begin position="386"/>
        <end position="397"/>
    </location>
</feature>
<keyword evidence="6" id="KW-1185">Reference proteome</keyword>
<dbReference type="PROSITE" id="PS00598">
    <property type="entry name" value="CHROMO_1"/>
    <property type="match status" value="1"/>
</dbReference>
<feature type="compositionally biased region" description="Polar residues" evidence="3">
    <location>
        <begin position="298"/>
        <end position="310"/>
    </location>
</feature>
<dbReference type="PANTHER" id="PTHR43684">
    <property type="match status" value="1"/>
</dbReference>
<dbReference type="PROSITE" id="PS50013">
    <property type="entry name" value="CHROMO_2"/>
    <property type="match status" value="1"/>
</dbReference>
<protein>
    <submittedName>
        <fullName evidence="5">CDY</fullName>
        <ecNumber evidence="5">2.3.1.48</ecNumber>
    </submittedName>
</protein>
<evidence type="ECO:0000256" key="1">
    <source>
        <dbReference type="ARBA" id="ARBA00004123"/>
    </source>
</evidence>
<dbReference type="SUPFAM" id="SSF54160">
    <property type="entry name" value="Chromo domain-like"/>
    <property type="match status" value="1"/>
</dbReference>
<dbReference type="InterPro" id="IPR016197">
    <property type="entry name" value="Chromo-like_dom_sf"/>
</dbReference>